<dbReference type="Proteomes" id="UP001500653">
    <property type="component" value="Unassembled WGS sequence"/>
</dbReference>
<keyword evidence="2" id="KW-1185">Reference proteome</keyword>
<proteinExistence type="predicted"/>
<evidence type="ECO:0000313" key="1">
    <source>
        <dbReference type="EMBL" id="GAA1253264.1"/>
    </source>
</evidence>
<name>A0ABP4HC16_9PSEU</name>
<protein>
    <recommendedName>
        <fullName evidence="3">CRISPR-associated protein Csb2</fullName>
    </recommendedName>
</protein>
<organism evidence="1 2">
    <name type="scientific">Prauserella halophila</name>
    <dbReference type="NCBI Taxonomy" id="185641"/>
    <lineage>
        <taxon>Bacteria</taxon>
        <taxon>Bacillati</taxon>
        <taxon>Actinomycetota</taxon>
        <taxon>Actinomycetes</taxon>
        <taxon>Pseudonocardiales</taxon>
        <taxon>Pseudonocardiaceae</taxon>
        <taxon>Prauserella</taxon>
    </lineage>
</organism>
<comment type="caution">
    <text evidence="1">The sequence shown here is derived from an EMBL/GenBank/DDBJ whole genome shotgun (WGS) entry which is preliminary data.</text>
</comment>
<dbReference type="RefSeq" id="WP_253865114.1">
    <property type="nucleotide sequence ID" value="NZ_BAAALN010000019.1"/>
</dbReference>
<evidence type="ECO:0000313" key="2">
    <source>
        <dbReference type="Proteomes" id="UP001500653"/>
    </source>
</evidence>
<gene>
    <name evidence="1" type="ORF">GCM10009676_45440</name>
</gene>
<reference evidence="2" key="1">
    <citation type="journal article" date="2019" name="Int. J. Syst. Evol. Microbiol.">
        <title>The Global Catalogue of Microorganisms (GCM) 10K type strain sequencing project: providing services to taxonomists for standard genome sequencing and annotation.</title>
        <authorList>
            <consortium name="The Broad Institute Genomics Platform"/>
            <consortium name="The Broad Institute Genome Sequencing Center for Infectious Disease"/>
            <person name="Wu L."/>
            <person name="Ma J."/>
        </authorList>
    </citation>
    <scope>NUCLEOTIDE SEQUENCE [LARGE SCALE GENOMIC DNA]</scope>
    <source>
        <strain evidence="2">JCM 13023</strain>
    </source>
</reference>
<dbReference type="EMBL" id="BAAALN010000019">
    <property type="protein sequence ID" value="GAA1253264.1"/>
    <property type="molecule type" value="Genomic_DNA"/>
</dbReference>
<accession>A0ABP4HC16</accession>
<sequence>MIRLRLHNPGRVWTASTGQNGGRSAWPVSPWTVLAALVNGAHLSGNPDPARAAIAELAADADPWMWLPEVADQTAGARYVGPTGPQPAAAHHTHLDASRAIAGATDRRTKHQLLEARTEWSTSTVFLDFPDVLTTAQLGSLADAARATPYVGRATDEVTIGVLSGQGGDWWDHTADELADPAMSEPGADHRRHVPTDLAGSVRCTDSDFLDRCDLDHQRRQDGIPGLSIVARGRGVRYVQTTDRTSGAIALVLDGKRTAGELYTALEETGEPVPFLLGSNRRPWGALFPDVDAASRMAGAVPHLFTGDEPRTMYVNRWHGTSATSWRTVAPVAGHPDRRRITAELEATSNGHVSVRHVGACPELPHLSLWHVALELDQPHPGPIQYGDGWRFGYGRFRKSDEENQ</sequence>
<evidence type="ECO:0008006" key="3">
    <source>
        <dbReference type="Google" id="ProtNLM"/>
    </source>
</evidence>